<organism evidence="1">
    <name type="scientific">Tanacetum cinerariifolium</name>
    <name type="common">Dalmatian daisy</name>
    <name type="synonym">Chrysanthemum cinerariifolium</name>
    <dbReference type="NCBI Taxonomy" id="118510"/>
    <lineage>
        <taxon>Eukaryota</taxon>
        <taxon>Viridiplantae</taxon>
        <taxon>Streptophyta</taxon>
        <taxon>Embryophyta</taxon>
        <taxon>Tracheophyta</taxon>
        <taxon>Spermatophyta</taxon>
        <taxon>Magnoliopsida</taxon>
        <taxon>eudicotyledons</taxon>
        <taxon>Gunneridae</taxon>
        <taxon>Pentapetalae</taxon>
        <taxon>asterids</taxon>
        <taxon>campanulids</taxon>
        <taxon>Asterales</taxon>
        <taxon>Asteraceae</taxon>
        <taxon>Asteroideae</taxon>
        <taxon>Anthemideae</taxon>
        <taxon>Anthemidinae</taxon>
        <taxon>Tanacetum</taxon>
    </lineage>
</organism>
<name>A0A699XVI4_TANCI</name>
<accession>A0A699XVI4</accession>
<dbReference type="AlphaFoldDB" id="A0A699XVI4"/>
<protein>
    <submittedName>
        <fullName evidence="1">Uncharacterized protein</fullName>
    </submittedName>
</protein>
<dbReference type="Gene3D" id="2.130.10.10">
    <property type="entry name" value="YVTN repeat-like/Quinoprotein amine dehydrogenase"/>
    <property type="match status" value="1"/>
</dbReference>
<comment type="caution">
    <text evidence="1">The sequence shown here is derived from an EMBL/GenBank/DDBJ whole genome shotgun (WGS) entry which is preliminary data.</text>
</comment>
<proteinExistence type="predicted"/>
<gene>
    <name evidence="1" type="ORF">Tci_932940</name>
</gene>
<dbReference type="InterPro" id="IPR015943">
    <property type="entry name" value="WD40/YVTN_repeat-like_dom_sf"/>
</dbReference>
<sequence>MPAAEWIDQATGHKVQRLTPLDGTNAGFYFHNNPFLKTAGGQDEMVFYHTDAQGQQLRLLNLQTHK</sequence>
<evidence type="ECO:0000313" key="1">
    <source>
        <dbReference type="EMBL" id="GFD60971.1"/>
    </source>
</evidence>
<feature type="non-terminal residue" evidence="1">
    <location>
        <position position="66"/>
    </location>
</feature>
<dbReference type="EMBL" id="BKCJ011885025">
    <property type="protein sequence ID" value="GFD60971.1"/>
    <property type="molecule type" value="Genomic_DNA"/>
</dbReference>
<reference evidence="1" key="1">
    <citation type="journal article" date="2019" name="Sci. Rep.">
        <title>Draft genome of Tanacetum cinerariifolium, the natural source of mosquito coil.</title>
        <authorList>
            <person name="Yamashiro T."/>
            <person name="Shiraishi A."/>
            <person name="Satake H."/>
            <person name="Nakayama K."/>
        </authorList>
    </citation>
    <scope>NUCLEOTIDE SEQUENCE</scope>
</reference>